<dbReference type="AlphaFoldDB" id="A0A1I6IJX1"/>
<name>A0A1I6IJX1_9EURY</name>
<dbReference type="RefSeq" id="WP_089809668.1">
    <property type="nucleotide sequence ID" value="NZ_FOYT01000003.1"/>
</dbReference>
<dbReference type="Pfam" id="PF21900">
    <property type="entry name" value="DUF6920"/>
    <property type="match status" value="1"/>
</dbReference>
<dbReference type="EMBL" id="FOYT01000003">
    <property type="protein sequence ID" value="SFR66600.1"/>
    <property type="molecule type" value="Genomic_DNA"/>
</dbReference>
<dbReference type="OrthoDB" id="79774at2157"/>
<proteinExistence type="predicted"/>
<reference evidence="2" key="1">
    <citation type="submission" date="2016-10" db="EMBL/GenBank/DDBJ databases">
        <authorList>
            <person name="Varghese N."/>
            <person name="Submissions S."/>
        </authorList>
    </citation>
    <scope>NUCLEOTIDE SEQUENCE [LARGE SCALE GENOMIC DNA]</scope>
    <source>
        <strain evidence="2">CGMCC 1.7736</strain>
    </source>
</reference>
<evidence type="ECO:0000313" key="2">
    <source>
        <dbReference type="Proteomes" id="UP000198531"/>
    </source>
</evidence>
<dbReference type="STRING" id="553469.SAMN04487947_3328"/>
<protein>
    <submittedName>
        <fullName evidence="1">Uncharacterized protein</fullName>
    </submittedName>
</protein>
<keyword evidence="2" id="KW-1185">Reference proteome</keyword>
<organism evidence="1 2">
    <name type="scientific">Halogeometricum rufum</name>
    <dbReference type="NCBI Taxonomy" id="553469"/>
    <lineage>
        <taxon>Archaea</taxon>
        <taxon>Methanobacteriati</taxon>
        <taxon>Methanobacteriota</taxon>
        <taxon>Stenosarchaea group</taxon>
        <taxon>Halobacteria</taxon>
        <taxon>Halobacteriales</taxon>
        <taxon>Haloferacaceae</taxon>
        <taxon>Halogeometricum</taxon>
    </lineage>
</organism>
<gene>
    <name evidence="1" type="ORF">SAMN04487947_3328</name>
</gene>
<evidence type="ECO:0000313" key="1">
    <source>
        <dbReference type="EMBL" id="SFR66600.1"/>
    </source>
</evidence>
<accession>A0A1I6IJX1</accession>
<dbReference type="InterPro" id="IPR054213">
    <property type="entry name" value="DUF6920"/>
</dbReference>
<dbReference type="Proteomes" id="UP000198531">
    <property type="component" value="Unassembled WGS sequence"/>
</dbReference>
<sequence length="281" mass="31741">MPSKSARWLSAAALGAVAAVALSRVRLKRATARRVRTLLADADPPSKPTYGRDEVADLPEPVRRYFETVLRDGQPRVRSARLEQRGEFRLGDDEGDWKPLTATQHYTTNPPGFVWDADIRMLPFLPVRVVDAYERGRGSLRAMALSTVPVATADPSPEMDEGELLRYLAEAVWFPTALLPGEGVEWEARDDRSARATLTDRGTTASVVFHFREDGRVERVSADERYRQADDDFERWTGHFDDYERREGMSVPTTASVEWNLPDGDAPYWRATITGFDVRTR</sequence>